<dbReference type="EMBL" id="ATFF01000006">
    <property type="protein sequence ID" value="EPF30366.1"/>
    <property type="molecule type" value="Genomic_DNA"/>
</dbReference>
<evidence type="ECO:0000256" key="8">
    <source>
        <dbReference type="HAMAP-Rule" id="MF_00500"/>
    </source>
</evidence>
<keyword evidence="11" id="KW-1185">Reference proteome</keyword>
<dbReference type="PANTHER" id="PTHR33398:SF1">
    <property type="entry name" value="SMALL RIBOSOMAL SUBUNIT PROTEIN BS20C"/>
    <property type="match status" value="1"/>
</dbReference>
<dbReference type="PATRIC" id="fig|1125699.3.peg.696"/>
<dbReference type="RefSeq" id="WP_016524977.1">
    <property type="nucleotide sequence ID" value="NZ_KE332518.1"/>
</dbReference>
<dbReference type="OrthoDB" id="9808392at2"/>
<evidence type="ECO:0000313" key="10">
    <source>
        <dbReference type="EMBL" id="EPF30366.1"/>
    </source>
</evidence>
<comment type="similarity">
    <text evidence="2 8">Belongs to the bacterial ribosomal protein bS20 family.</text>
</comment>
<dbReference type="HOGENOM" id="CLU_160655_3_1_12"/>
<dbReference type="GO" id="GO:0015935">
    <property type="term" value="C:small ribosomal subunit"/>
    <property type="evidence" value="ECO:0007669"/>
    <property type="project" value="TreeGrafter"/>
</dbReference>
<dbReference type="eggNOG" id="COG0268">
    <property type="taxonomic scope" value="Bacteria"/>
</dbReference>
<dbReference type="InterPro" id="IPR036510">
    <property type="entry name" value="Ribosomal_bS20_sf"/>
</dbReference>
<evidence type="ECO:0000256" key="5">
    <source>
        <dbReference type="ARBA" id="ARBA00022980"/>
    </source>
</evidence>
<dbReference type="NCBIfam" id="TIGR00029">
    <property type="entry name" value="S20"/>
    <property type="match status" value="1"/>
</dbReference>
<gene>
    <name evidence="8" type="primary">rpsT</name>
    <name evidence="10" type="ORF">HMPREF9194_00683</name>
</gene>
<reference evidence="10 11" key="1">
    <citation type="submission" date="2013-04" db="EMBL/GenBank/DDBJ databases">
        <title>The Genome Sequence of Treponema maltophilum ATCC 51939.</title>
        <authorList>
            <consortium name="The Broad Institute Genomics Platform"/>
            <person name="Earl A."/>
            <person name="Ward D."/>
            <person name="Feldgarden M."/>
            <person name="Gevers D."/>
            <person name="Leonetti C."/>
            <person name="Blanton J.M."/>
            <person name="Dewhirst F.E."/>
            <person name="Izard J."/>
            <person name="Walker B."/>
            <person name="Young S."/>
            <person name="Zeng Q."/>
            <person name="Gargeya S."/>
            <person name="Fitzgerald M."/>
            <person name="Haas B."/>
            <person name="Abouelleil A."/>
            <person name="Allen A.W."/>
            <person name="Alvarado L."/>
            <person name="Arachchi H.M."/>
            <person name="Berlin A.M."/>
            <person name="Chapman S.B."/>
            <person name="Gainer-Dewar J."/>
            <person name="Goldberg J."/>
            <person name="Griggs A."/>
            <person name="Gujja S."/>
            <person name="Hansen M."/>
            <person name="Howarth C."/>
            <person name="Imamovic A."/>
            <person name="Ireland A."/>
            <person name="Larimer J."/>
            <person name="McCowan C."/>
            <person name="Murphy C."/>
            <person name="Pearson M."/>
            <person name="Poon T.W."/>
            <person name="Priest M."/>
            <person name="Roberts A."/>
            <person name="Saif S."/>
            <person name="Shea T."/>
            <person name="Sisk P."/>
            <person name="Sykes S."/>
            <person name="Wortman J."/>
            <person name="Nusbaum C."/>
            <person name="Birren B."/>
        </authorList>
    </citation>
    <scope>NUCLEOTIDE SEQUENCE [LARGE SCALE GENOMIC DNA]</scope>
    <source>
        <strain evidence="10 11">ATCC 51939</strain>
    </source>
</reference>
<proteinExistence type="inferred from homology"/>
<keyword evidence="6 8" id="KW-0687">Ribonucleoprotein</keyword>
<evidence type="ECO:0000256" key="9">
    <source>
        <dbReference type="SAM" id="MobiDB-lite"/>
    </source>
</evidence>
<dbReference type="SUPFAM" id="SSF46992">
    <property type="entry name" value="Ribosomal protein S20"/>
    <property type="match status" value="1"/>
</dbReference>
<organism evidence="10 11">
    <name type="scientific">Treponema maltophilum ATCC 51939</name>
    <dbReference type="NCBI Taxonomy" id="1125699"/>
    <lineage>
        <taxon>Bacteria</taxon>
        <taxon>Pseudomonadati</taxon>
        <taxon>Spirochaetota</taxon>
        <taxon>Spirochaetia</taxon>
        <taxon>Spirochaetales</taxon>
        <taxon>Treponemataceae</taxon>
        <taxon>Treponema</taxon>
    </lineage>
</organism>
<evidence type="ECO:0000313" key="11">
    <source>
        <dbReference type="Proteomes" id="UP000014541"/>
    </source>
</evidence>
<feature type="region of interest" description="Disordered" evidence="9">
    <location>
        <begin position="1"/>
        <end position="24"/>
    </location>
</feature>
<evidence type="ECO:0000256" key="6">
    <source>
        <dbReference type="ARBA" id="ARBA00023274"/>
    </source>
</evidence>
<dbReference type="HAMAP" id="MF_00500">
    <property type="entry name" value="Ribosomal_bS20"/>
    <property type="match status" value="1"/>
</dbReference>
<keyword evidence="4 8" id="KW-0694">RNA-binding</keyword>
<feature type="compositionally biased region" description="Basic and acidic residues" evidence="9">
    <location>
        <begin position="1"/>
        <end position="19"/>
    </location>
</feature>
<dbReference type="Gene3D" id="1.20.58.110">
    <property type="entry name" value="Ribosomal protein S20"/>
    <property type="match status" value="1"/>
</dbReference>
<accession>S3K0E2</accession>
<evidence type="ECO:0000256" key="7">
    <source>
        <dbReference type="ARBA" id="ARBA00035136"/>
    </source>
</evidence>
<dbReference type="GO" id="GO:0070181">
    <property type="term" value="F:small ribosomal subunit rRNA binding"/>
    <property type="evidence" value="ECO:0007669"/>
    <property type="project" value="TreeGrafter"/>
</dbReference>
<comment type="caution">
    <text evidence="10">The sequence shown here is derived from an EMBL/GenBank/DDBJ whole genome shotgun (WGS) entry which is preliminary data.</text>
</comment>
<dbReference type="GO" id="GO:0005829">
    <property type="term" value="C:cytosol"/>
    <property type="evidence" value="ECO:0007669"/>
    <property type="project" value="TreeGrafter"/>
</dbReference>
<evidence type="ECO:0000256" key="3">
    <source>
        <dbReference type="ARBA" id="ARBA00022730"/>
    </source>
</evidence>
<name>S3K0E2_TREMA</name>
<keyword evidence="3 8" id="KW-0699">rRNA-binding</keyword>
<evidence type="ECO:0000256" key="2">
    <source>
        <dbReference type="ARBA" id="ARBA00007634"/>
    </source>
</evidence>
<keyword evidence="5 8" id="KW-0689">Ribosomal protein</keyword>
<dbReference type="AlphaFoldDB" id="S3K0E2"/>
<dbReference type="PANTHER" id="PTHR33398">
    <property type="entry name" value="30S RIBOSOMAL PROTEIN S20"/>
    <property type="match status" value="1"/>
</dbReference>
<dbReference type="GO" id="GO:0006412">
    <property type="term" value="P:translation"/>
    <property type="evidence" value="ECO:0007669"/>
    <property type="project" value="UniProtKB-UniRule"/>
</dbReference>
<sequence length="92" mass="10363">MAVKKSSAEKRFRQSEERRLRNKAVKSAARTCAKKFTAAVQAKDQTLASETLRLLCKELDTAGRKGILSRNSVSRKKSRMMKLYNVSFAPAK</sequence>
<dbReference type="Proteomes" id="UP000014541">
    <property type="component" value="Unassembled WGS sequence"/>
</dbReference>
<dbReference type="GO" id="GO:0003735">
    <property type="term" value="F:structural constituent of ribosome"/>
    <property type="evidence" value="ECO:0007669"/>
    <property type="project" value="InterPro"/>
</dbReference>
<protein>
    <recommendedName>
        <fullName evidence="7 8">Small ribosomal subunit protein bS20</fullName>
    </recommendedName>
</protein>
<dbReference type="Pfam" id="PF01649">
    <property type="entry name" value="Ribosomal_S20p"/>
    <property type="match status" value="1"/>
</dbReference>
<dbReference type="InterPro" id="IPR002583">
    <property type="entry name" value="Ribosomal_bS20"/>
</dbReference>
<evidence type="ECO:0000256" key="4">
    <source>
        <dbReference type="ARBA" id="ARBA00022884"/>
    </source>
</evidence>
<evidence type="ECO:0000256" key="1">
    <source>
        <dbReference type="ARBA" id="ARBA00003134"/>
    </source>
</evidence>
<comment type="function">
    <text evidence="1 8">Binds directly to 16S ribosomal RNA.</text>
</comment>
<dbReference type="STRING" id="1125699.HMPREF9194_00683"/>